<proteinExistence type="predicted"/>
<evidence type="ECO:0000313" key="3">
    <source>
        <dbReference type="Proteomes" id="UP000293852"/>
    </source>
</evidence>
<gene>
    <name evidence="2" type="ORF">EV386_2545</name>
</gene>
<dbReference type="Gene3D" id="2.60.40.2880">
    <property type="entry name" value="MmpS1-5, C-terminal soluble domain"/>
    <property type="match status" value="1"/>
</dbReference>
<dbReference type="OrthoDB" id="5124664at2"/>
<dbReference type="EMBL" id="SGWX01000001">
    <property type="protein sequence ID" value="RZS62223.1"/>
    <property type="molecule type" value="Genomic_DNA"/>
</dbReference>
<evidence type="ECO:0000313" key="2">
    <source>
        <dbReference type="EMBL" id="RZS62223.1"/>
    </source>
</evidence>
<dbReference type="CDD" id="cd06577">
    <property type="entry name" value="PASTA_pknB"/>
    <property type="match status" value="1"/>
</dbReference>
<dbReference type="PROSITE" id="PS51178">
    <property type="entry name" value="PASTA"/>
    <property type="match status" value="1"/>
</dbReference>
<dbReference type="Gene3D" id="3.30.10.20">
    <property type="match status" value="2"/>
</dbReference>
<evidence type="ECO:0000259" key="1">
    <source>
        <dbReference type="PROSITE" id="PS51178"/>
    </source>
</evidence>
<dbReference type="AlphaFoldDB" id="A0A4Q7M5B0"/>
<protein>
    <submittedName>
        <fullName evidence="2">PASTA domain-containing protein</fullName>
    </submittedName>
</protein>
<sequence length="445" mass="46574">MPTKQRCFALPLSRSTYVKGGVALTAVALTAGGAFAAMRTEVPDLLNETLPAAQALLYTHGISNVEGGEGIAAEFADFTSVVGQYPAPGTRLLRRSPVVLEVELVDVRVPVLEGRSLDLAIGLLRGAGLVPNVAGARIPVVEDGDGVGIPASFEDEQEVRQAVAGLGIVEDADLTGAAFEIAAERADGSWLVDSDVATGTLTAGSQVDLTAILPVTVVPEVSQATYRNATAAIEAAGLSAHRQRFVFDGELPSGFELSTSNTSERETAQWTVSNPSFRAGRVVEKGSTVAFDLEWPAATVPDVRGLPADEAHAKMVTAGFTSGLSSTRSGVVYSTSREPGERLPAGFHVGVDVRHEVTLRVHGDSARGSVTWFAPNEWSIQQATSEPLPWSQTWMRSSRPARHERGSVTAQRGSAGAGSISCEILVNGEIVATNTSTGPFAVVSC</sequence>
<reference evidence="2 3" key="1">
    <citation type="submission" date="2019-02" db="EMBL/GenBank/DDBJ databases">
        <title>Sequencing the genomes of 1000 actinobacteria strains.</title>
        <authorList>
            <person name="Klenk H.-P."/>
        </authorList>
    </citation>
    <scope>NUCLEOTIDE SEQUENCE [LARGE SCALE GENOMIC DNA]</scope>
    <source>
        <strain evidence="2 3">DSM 16932</strain>
    </source>
</reference>
<organism evidence="2 3">
    <name type="scientific">Xylanimonas ulmi</name>
    <dbReference type="NCBI Taxonomy" id="228973"/>
    <lineage>
        <taxon>Bacteria</taxon>
        <taxon>Bacillati</taxon>
        <taxon>Actinomycetota</taxon>
        <taxon>Actinomycetes</taxon>
        <taxon>Micrococcales</taxon>
        <taxon>Promicromonosporaceae</taxon>
        <taxon>Xylanimonas</taxon>
    </lineage>
</organism>
<dbReference type="Pfam" id="PF03793">
    <property type="entry name" value="PASTA"/>
    <property type="match status" value="1"/>
</dbReference>
<comment type="caution">
    <text evidence="2">The sequence shown here is derived from an EMBL/GenBank/DDBJ whole genome shotgun (WGS) entry which is preliminary data.</text>
</comment>
<accession>A0A4Q7M5B0</accession>
<keyword evidence="3" id="KW-1185">Reference proteome</keyword>
<dbReference type="InterPro" id="IPR038468">
    <property type="entry name" value="MmpS_C"/>
</dbReference>
<name>A0A4Q7M5B0_9MICO</name>
<dbReference type="InterPro" id="IPR005543">
    <property type="entry name" value="PASTA_dom"/>
</dbReference>
<dbReference type="Proteomes" id="UP000293852">
    <property type="component" value="Unassembled WGS sequence"/>
</dbReference>
<feature type="domain" description="PASTA" evidence="1">
    <location>
        <begin position="36"/>
        <end position="104"/>
    </location>
</feature>